<protein>
    <recommendedName>
        <fullName evidence="2">EDRF1 N-terminal domain-containing protein</fullName>
    </recommendedName>
</protein>
<dbReference type="PANTHER" id="PTHR15000">
    <property type="entry name" value="ERYTHROID DIFFERENTIATION-RELATED FACTOR 1"/>
    <property type="match status" value="1"/>
</dbReference>
<name>A0ABN9V5V3_9DINO</name>
<dbReference type="InterPro" id="IPR036397">
    <property type="entry name" value="RNaseH_sf"/>
</dbReference>
<feature type="domain" description="EDRF1 N-terminal" evidence="2">
    <location>
        <begin position="1073"/>
        <end position="1234"/>
    </location>
</feature>
<comment type="caution">
    <text evidence="3">The sequence shown here is derived from an EMBL/GenBank/DDBJ whole genome shotgun (WGS) entry which is preliminary data.</text>
</comment>
<dbReference type="EMBL" id="CAUYUJ010016723">
    <property type="protein sequence ID" value="CAK0868170.1"/>
    <property type="molecule type" value="Genomic_DNA"/>
</dbReference>
<dbReference type="InterPro" id="IPR056582">
    <property type="entry name" value="EDRF1_N"/>
</dbReference>
<feature type="region of interest" description="Disordered" evidence="1">
    <location>
        <begin position="1248"/>
        <end position="1286"/>
    </location>
</feature>
<evidence type="ECO:0000313" key="4">
    <source>
        <dbReference type="Proteomes" id="UP001189429"/>
    </source>
</evidence>
<dbReference type="SUPFAM" id="SSF53098">
    <property type="entry name" value="Ribonuclease H-like"/>
    <property type="match status" value="1"/>
</dbReference>
<organism evidence="3 4">
    <name type="scientific">Prorocentrum cordatum</name>
    <dbReference type="NCBI Taxonomy" id="2364126"/>
    <lineage>
        <taxon>Eukaryota</taxon>
        <taxon>Sar</taxon>
        <taxon>Alveolata</taxon>
        <taxon>Dinophyceae</taxon>
        <taxon>Prorocentrales</taxon>
        <taxon>Prorocentraceae</taxon>
        <taxon>Prorocentrum</taxon>
    </lineage>
</organism>
<reference evidence="3" key="1">
    <citation type="submission" date="2023-10" db="EMBL/GenBank/DDBJ databases">
        <authorList>
            <person name="Chen Y."/>
            <person name="Shah S."/>
            <person name="Dougan E. K."/>
            <person name="Thang M."/>
            <person name="Chan C."/>
        </authorList>
    </citation>
    <scope>NUCLEOTIDE SEQUENCE [LARGE SCALE GENOMIC DNA]</scope>
</reference>
<evidence type="ECO:0000259" key="2">
    <source>
        <dbReference type="Pfam" id="PF23788"/>
    </source>
</evidence>
<dbReference type="Gene3D" id="3.30.420.10">
    <property type="entry name" value="Ribonuclease H-like superfamily/Ribonuclease H"/>
    <property type="match status" value="1"/>
</dbReference>
<proteinExistence type="predicted"/>
<keyword evidence="4" id="KW-1185">Reference proteome</keyword>
<dbReference type="PANTHER" id="PTHR15000:SF1">
    <property type="entry name" value="ERYTHROID DIFFERENTIATION-RELATED FACTOR 1"/>
    <property type="match status" value="1"/>
</dbReference>
<dbReference type="InterPro" id="IPR012337">
    <property type="entry name" value="RNaseH-like_sf"/>
</dbReference>
<sequence>MPFILAGDFNLEPEVLDYSFLCLFLLGPVKHLMSIGGTALVTRQIVRAARKLQASPLVQSGYMAQFCVMLDYVQHCDMCYSFAQVLSAMANDQALSLTRAAALHKTAGWEQWVRKHSVNGLCSEQLSVEQTILPGCLYATCLLQLMLIGVLLKAELHRVDMIIALDKSRVLANSPELQAELQRRLVSVRALAVHSERNLGVDFSAARATRRRTRAARIPVAKAKLKRLRHLQGASARKKTLQHMARAAIETTVTFGTSVQGTSMTELDTLRTLAAAALDSRSSGRSRTMALLLTPSPRMDPIYRATLEPVKAFMHVLWRDLMPQRTLEKGIAAAAARLGPHSSPWQAIKGPFSALWASLHRVGVDCSNLRGWIFPNGQVVNPLELCPRSVEALVERAVVSWQMQKISQHFEAPEFLEGIWIEPLRSLCFSRLLTASEGAYLRSVAIGGQWPQARQHAQGWVESPECLICHDGDGTLAHRHARCSCIEELGTPVPERVALLSAQAFHNKLVEIFLERGVLGKPRVPPDLLQWPLQPYYRWEGNPVNLTGDVFVDGSLYEDLPTYPVAGFSCVSLKPNGDVVATVLTGVLPGPHQDIDGAELYALYAVLLHATPPVIVHSDSSFVVKGVNLWGREHTTAAGFSWAHLWRLVWDKLDDWGDGVQVIKVKSHVTQKAVLEGVQSYRHTFGNKCADEEAKVRAHDRRPALQFQKLTAQHQKFARGLGVWIAQVGAVMAETDCLHRVKRGFRNRVLLKVRPELLDLLPELEPLVMGGEPVLQFLLRHADKVRRLWDSNSWTSCLTCAVRHTSRRRCSMWASRRSTSIIDIHSFSAAWLAMPRASSTSAWGSNATRISCNASFTHTDVMFSLLISQYLPSQFRRVESVHLLVSSTMGSCGLLQLPNSFCVNSLSLGQGSLMAAAGGEGAEWSLPLSPVVKRLQEHADRAASTWSLIPYQPDAGEASRGNGPDAAAADAPGGGAAAGLRQTDLFRLSSGAGGGHSCGVALEAVRALFSGIPPQPSRMGRSFEWRCGAYRILLGCDLVVLKSDGWSSDLSDCTSFKVLPPGGGPEPSLDDRLDVYLENIMCHIPKVAWGCHNPGGALKWRVFDTNDLPAASTASEGGFDAELLQDQGHRLLHFLRQRCHREGGTYWLFREQNSSSAELFDLTTLADLPVDHSHSRAFRTTPSLASPIASLCFRLAKGTPSTADQRQLLQKCLHLLEPSREEHAALYAAAALQLACSYMRSPTAALADEACSPSTPPPKEPPAAARPGGARQGLGDGTSREGRAFV</sequence>
<gene>
    <name evidence="3" type="ORF">PCOR1329_LOCUS54920</name>
</gene>
<accession>A0ABN9V5V3</accession>
<evidence type="ECO:0000313" key="3">
    <source>
        <dbReference type="EMBL" id="CAK0868170.1"/>
    </source>
</evidence>
<dbReference type="Pfam" id="PF23788">
    <property type="entry name" value="EDRF1_N"/>
    <property type="match status" value="1"/>
</dbReference>
<evidence type="ECO:0000256" key="1">
    <source>
        <dbReference type="SAM" id="MobiDB-lite"/>
    </source>
</evidence>
<dbReference type="Proteomes" id="UP001189429">
    <property type="component" value="Unassembled WGS sequence"/>
</dbReference>